<feature type="signal peptide" evidence="2">
    <location>
        <begin position="1"/>
        <end position="33"/>
    </location>
</feature>
<proteinExistence type="predicted"/>
<reference evidence="3 6" key="2">
    <citation type="submission" date="2019-04" db="EMBL/GenBank/DDBJ databases">
        <title>Isolation and culture of sulfate reducing bacteria from the cold seep of the South China Sea.</title>
        <authorList>
            <person name="Sun C."/>
            <person name="Liu R."/>
        </authorList>
    </citation>
    <scope>NUCLEOTIDE SEQUENCE [LARGE SCALE GENOMIC DNA]</scope>
    <source>
        <strain evidence="3 6">CS1</strain>
    </source>
</reference>
<sequence length="159" mass="18083">MKRKLLIRRGAACGVRLLLAFALVLVALSTASAQNATDSSPARRFDLPTGPIVREVPPIDRIEHPERAAETESDGKNEWEELWERNATPGAEEIQRFKERQQELERETNATNRTQGSSGGYYREPAPSSGGTIRRRTYYPYLKNGELHRLPRDTYEPYP</sequence>
<reference evidence="4 5" key="1">
    <citation type="submission" date="2018-06" db="EMBL/GenBank/DDBJ databases">
        <title>Complete genome of Desulfovibrio marinus P48SEP.</title>
        <authorList>
            <person name="Crispim J.S."/>
            <person name="Vidigal P.M.P."/>
            <person name="Silva L.C.F."/>
            <person name="Araujo L.C."/>
            <person name="Laguardia C.N."/>
            <person name="Dias R.S."/>
            <person name="Sousa M.P."/>
            <person name="Paula S.O."/>
            <person name="Silva C."/>
        </authorList>
    </citation>
    <scope>NUCLEOTIDE SEQUENCE [LARGE SCALE GENOMIC DNA]</scope>
    <source>
        <strain evidence="4 5">P48SEP</strain>
    </source>
</reference>
<evidence type="ECO:0000313" key="6">
    <source>
        <dbReference type="Proteomes" id="UP000503251"/>
    </source>
</evidence>
<dbReference type="EMBL" id="QMIF01000004">
    <property type="protein sequence ID" value="TVM34679.1"/>
    <property type="molecule type" value="Genomic_DNA"/>
</dbReference>
<dbReference type="RefSeq" id="WP_144305001.1">
    <property type="nucleotide sequence ID" value="NZ_CP039543.1"/>
</dbReference>
<feature type="chain" id="PRO_5030159392" description="Secreted protein" evidence="2">
    <location>
        <begin position="34"/>
        <end position="159"/>
    </location>
</feature>
<dbReference type="Proteomes" id="UP000503251">
    <property type="component" value="Chromosome"/>
</dbReference>
<dbReference type="OrthoDB" id="9858330at2"/>
<feature type="compositionally biased region" description="Basic and acidic residues" evidence="1">
    <location>
        <begin position="57"/>
        <end position="84"/>
    </location>
</feature>
<name>A0A6P1ZHN1_9BACT</name>
<accession>A0A6P1ZHN1</accession>
<evidence type="ECO:0000313" key="4">
    <source>
        <dbReference type="EMBL" id="TVM34679.1"/>
    </source>
</evidence>
<gene>
    <name evidence="4" type="ORF">DQK91_08915</name>
    <name evidence="3" type="ORF">E8L03_00075</name>
</gene>
<dbReference type="Proteomes" id="UP000434052">
    <property type="component" value="Unassembled WGS sequence"/>
</dbReference>
<protein>
    <recommendedName>
        <fullName evidence="7">Secreted protein</fullName>
    </recommendedName>
</protein>
<evidence type="ECO:0000256" key="1">
    <source>
        <dbReference type="SAM" id="MobiDB-lite"/>
    </source>
</evidence>
<dbReference type="AlphaFoldDB" id="A0A6P1ZHN1"/>
<feature type="compositionally biased region" description="Basic and acidic residues" evidence="1">
    <location>
        <begin position="93"/>
        <end position="108"/>
    </location>
</feature>
<feature type="compositionally biased region" description="Basic and acidic residues" evidence="1">
    <location>
        <begin position="145"/>
        <end position="159"/>
    </location>
</feature>
<keyword evidence="6" id="KW-1185">Reference proteome</keyword>
<feature type="region of interest" description="Disordered" evidence="1">
    <location>
        <begin position="33"/>
        <end position="159"/>
    </location>
</feature>
<organism evidence="4 5">
    <name type="scientific">Oceanidesulfovibrio marinus</name>
    <dbReference type="NCBI Taxonomy" id="370038"/>
    <lineage>
        <taxon>Bacteria</taxon>
        <taxon>Pseudomonadati</taxon>
        <taxon>Thermodesulfobacteriota</taxon>
        <taxon>Desulfovibrionia</taxon>
        <taxon>Desulfovibrionales</taxon>
        <taxon>Desulfovibrionaceae</taxon>
        <taxon>Oceanidesulfovibrio</taxon>
    </lineage>
</organism>
<dbReference type="EMBL" id="CP039543">
    <property type="protein sequence ID" value="QJT07405.1"/>
    <property type="molecule type" value="Genomic_DNA"/>
</dbReference>
<keyword evidence="2" id="KW-0732">Signal</keyword>
<evidence type="ECO:0000313" key="3">
    <source>
        <dbReference type="EMBL" id="QJT07405.1"/>
    </source>
</evidence>
<evidence type="ECO:0000256" key="2">
    <source>
        <dbReference type="SAM" id="SignalP"/>
    </source>
</evidence>
<evidence type="ECO:0008006" key="7">
    <source>
        <dbReference type="Google" id="ProtNLM"/>
    </source>
</evidence>
<evidence type="ECO:0000313" key="5">
    <source>
        <dbReference type="Proteomes" id="UP000434052"/>
    </source>
</evidence>